<proteinExistence type="predicted"/>
<dbReference type="AlphaFoldDB" id="A0A8T2LKP6"/>
<dbReference type="PROSITE" id="PS51842">
    <property type="entry name" value="IF_ROD_2"/>
    <property type="match status" value="1"/>
</dbReference>
<feature type="coiled-coil region" evidence="3">
    <location>
        <begin position="147"/>
        <end position="223"/>
    </location>
</feature>
<dbReference type="EMBL" id="JAICCE010000010">
    <property type="protein sequence ID" value="KAG9272708.1"/>
    <property type="molecule type" value="Genomic_DNA"/>
</dbReference>
<evidence type="ECO:0000313" key="6">
    <source>
        <dbReference type="Proteomes" id="UP000752171"/>
    </source>
</evidence>
<dbReference type="GO" id="GO:0045109">
    <property type="term" value="P:intermediate filament organization"/>
    <property type="evidence" value="ECO:0007669"/>
    <property type="project" value="TreeGrafter"/>
</dbReference>
<dbReference type="GO" id="GO:0005882">
    <property type="term" value="C:intermediate filament"/>
    <property type="evidence" value="ECO:0007669"/>
    <property type="project" value="UniProtKB-KW"/>
</dbReference>
<gene>
    <name evidence="5" type="primary">KRT7</name>
    <name evidence="5" type="ORF">AMEX_G13728</name>
</gene>
<evidence type="ECO:0000313" key="5">
    <source>
        <dbReference type="EMBL" id="KAG9272708.1"/>
    </source>
</evidence>
<evidence type="ECO:0000256" key="2">
    <source>
        <dbReference type="ARBA" id="ARBA00023054"/>
    </source>
</evidence>
<dbReference type="GO" id="GO:0005200">
    <property type="term" value="F:structural constituent of cytoskeleton"/>
    <property type="evidence" value="ECO:0007669"/>
    <property type="project" value="TreeGrafter"/>
</dbReference>
<keyword evidence="2 3" id="KW-0175">Coiled coil</keyword>
<dbReference type="SUPFAM" id="SSF64593">
    <property type="entry name" value="Intermediate filament protein, coiled coil region"/>
    <property type="match status" value="1"/>
</dbReference>
<dbReference type="Gene3D" id="1.20.5.170">
    <property type="match status" value="1"/>
</dbReference>
<feature type="domain" description="IF rod" evidence="4">
    <location>
        <begin position="84"/>
        <end position="407"/>
    </location>
</feature>
<name>A0A8T2LKP6_ASTMX</name>
<comment type="caution">
    <text evidence="5">The sequence shown here is derived from an EMBL/GenBank/DDBJ whole genome shotgun (WGS) entry which is preliminary data.</text>
</comment>
<reference evidence="5 6" key="1">
    <citation type="submission" date="2021-07" db="EMBL/GenBank/DDBJ databases">
        <authorList>
            <person name="Imarazene B."/>
            <person name="Zahm M."/>
            <person name="Klopp C."/>
            <person name="Cabau C."/>
            <person name="Beille S."/>
            <person name="Jouanno E."/>
            <person name="Castinel A."/>
            <person name="Lluch J."/>
            <person name="Gil L."/>
            <person name="Kuchtly C."/>
            <person name="Lopez Roques C."/>
            <person name="Donnadieu C."/>
            <person name="Parrinello H."/>
            <person name="Journot L."/>
            <person name="Du K."/>
            <person name="Schartl M."/>
            <person name="Retaux S."/>
            <person name="Guiguen Y."/>
        </authorList>
    </citation>
    <scope>NUCLEOTIDE SEQUENCE [LARGE SCALE GENOMIC DNA]</scope>
    <source>
        <strain evidence="5">Pach_M1</strain>
        <tissue evidence="5">Testis</tissue>
    </source>
</reference>
<evidence type="ECO:0000256" key="1">
    <source>
        <dbReference type="ARBA" id="ARBA00022754"/>
    </source>
</evidence>
<organism evidence="5 6">
    <name type="scientific">Astyanax mexicanus</name>
    <name type="common">Blind cave fish</name>
    <name type="synonym">Astyanax fasciatus mexicanus</name>
    <dbReference type="NCBI Taxonomy" id="7994"/>
    <lineage>
        <taxon>Eukaryota</taxon>
        <taxon>Metazoa</taxon>
        <taxon>Chordata</taxon>
        <taxon>Craniata</taxon>
        <taxon>Vertebrata</taxon>
        <taxon>Euteleostomi</taxon>
        <taxon>Actinopterygii</taxon>
        <taxon>Neopterygii</taxon>
        <taxon>Teleostei</taxon>
        <taxon>Ostariophysi</taxon>
        <taxon>Characiformes</taxon>
        <taxon>Characoidei</taxon>
        <taxon>Acestrorhamphidae</taxon>
        <taxon>Acestrorhamphinae</taxon>
        <taxon>Astyanax</taxon>
    </lineage>
</organism>
<feature type="coiled-coil region" evidence="3">
    <location>
        <begin position="312"/>
        <end position="385"/>
    </location>
</feature>
<evidence type="ECO:0000256" key="3">
    <source>
        <dbReference type="SAM" id="Coils"/>
    </source>
</evidence>
<dbReference type="SMART" id="SM01391">
    <property type="entry name" value="Filament"/>
    <property type="match status" value="1"/>
</dbReference>
<evidence type="ECO:0000259" key="4">
    <source>
        <dbReference type="PROSITE" id="PS51842"/>
    </source>
</evidence>
<sequence length="410" mass="46034">MLQALFWLLCEGSGADMAMLRVSSYRRLFEEQQWGQAAGGSQRCGAHLLKSSARGGVLMADCPEPDFPAAHALNRAGVVRFTQERSIMAALNDRLAVLIDVARCLEEENESLELQIIELEERLGVKPSSSTSLSIASPSDYSLEAVIERLRREKEDILCETEALKTELQSLQMKYDEVVEQRTLVQLEREDVAVEVDAVTADCLALRDQVGIYEEQLAEMERQHELRVESLTEPETGDEGAAPPVALQFPQIDITPAIMDIKEYYCQLAESLQFESRARAVGAITAGGDEQQNRLEKLTGGKVKDPSEVTDVNVLKDLVAELQKEVAELEKYGEDLEAEIEAKREAHLLKIEELETHISQLEEDEADLQEQIKEQTGDYEELLSQKMTLDIEIAAYRGLVEEEEERLCYL</sequence>
<dbReference type="InterPro" id="IPR039008">
    <property type="entry name" value="IF_rod_dom"/>
</dbReference>
<protein>
    <submittedName>
        <fullName evidence="5">Type III intermediate filament-like</fullName>
    </submittedName>
</protein>
<dbReference type="GO" id="GO:0005737">
    <property type="term" value="C:cytoplasm"/>
    <property type="evidence" value="ECO:0007669"/>
    <property type="project" value="TreeGrafter"/>
</dbReference>
<dbReference type="Pfam" id="PF00038">
    <property type="entry name" value="Filament"/>
    <property type="match status" value="1"/>
</dbReference>
<feature type="coiled-coil region" evidence="3">
    <location>
        <begin position="88"/>
        <end position="122"/>
    </location>
</feature>
<accession>A0A8T2LKP6</accession>
<dbReference type="PANTHER" id="PTHR45652:SF7">
    <property type="entry name" value="VIMENTIN-LIKE"/>
    <property type="match status" value="1"/>
</dbReference>
<dbReference type="PANTHER" id="PTHR45652">
    <property type="entry name" value="GLIAL FIBRILLARY ACIDIC PROTEIN"/>
    <property type="match status" value="1"/>
</dbReference>
<keyword evidence="1" id="KW-0403">Intermediate filament</keyword>
<dbReference type="Proteomes" id="UP000752171">
    <property type="component" value="Unassembled WGS sequence"/>
</dbReference>
<dbReference type="InterPro" id="IPR050405">
    <property type="entry name" value="Intermediate_filament"/>
</dbReference>